<dbReference type="EMBL" id="MN738929">
    <property type="protein sequence ID" value="QHT31977.1"/>
    <property type="molecule type" value="Genomic_DNA"/>
</dbReference>
<dbReference type="AlphaFoldDB" id="A0A6C0ESG1"/>
<proteinExistence type="predicted"/>
<reference evidence="1" key="1">
    <citation type="journal article" date="2020" name="Nature">
        <title>Giant virus diversity and host interactions through global metagenomics.</title>
        <authorList>
            <person name="Schulz F."/>
            <person name="Roux S."/>
            <person name="Paez-Espino D."/>
            <person name="Jungbluth S."/>
            <person name="Walsh D.A."/>
            <person name="Denef V.J."/>
            <person name="McMahon K.D."/>
            <person name="Konstantinidis K.T."/>
            <person name="Eloe-Fadrosh E.A."/>
            <person name="Kyrpides N.C."/>
            <person name="Woyke T."/>
        </authorList>
    </citation>
    <scope>NUCLEOTIDE SEQUENCE</scope>
    <source>
        <strain evidence="1">GVMAG-M-3300009159-65</strain>
    </source>
</reference>
<protein>
    <submittedName>
        <fullName evidence="1">Uncharacterized protein</fullName>
    </submittedName>
</protein>
<organism evidence="1">
    <name type="scientific">viral metagenome</name>
    <dbReference type="NCBI Taxonomy" id="1070528"/>
    <lineage>
        <taxon>unclassified sequences</taxon>
        <taxon>metagenomes</taxon>
        <taxon>organismal metagenomes</taxon>
    </lineage>
</organism>
<evidence type="ECO:0000313" key="1">
    <source>
        <dbReference type="EMBL" id="QHT31977.1"/>
    </source>
</evidence>
<name>A0A6C0ESG1_9ZZZZ</name>
<accession>A0A6C0ESG1</accession>
<sequence>MLKLNTIQLTNQNIKEWQIEEAMHLCYNNISFSTYPYLLYKLTSSEDTLQTYNSGNCIALSLFIQKYLKNNYGMKSYIIPASVPSIFRVEGTNNICHVSLCIPVNSSKFYIIDPAFYLLKPMECSIRKNKPKMTESCNIHTNKAEKITYVLHNSSYDQVLKNTIECKCFFNHLPNDPWCYYLNEVLNPDEAIGSFYIKAKPLPFLCNTEYDPITNMVKKRYHLKMEENGKLIVIKDCEEIFNGDPAKLPKNIEHIIQNKLYKYFSNYIV</sequence>